<evidence type="ECO:0000313" key="1">
    <source>
        <dbReference type="EMBL" id="KAH6657800.1"/>
    </source>
</evidence>
<dbReference type="OrthoDB" id="7464126at2759"/>
<dbReference type="AlphaFoldDB" id="A0A9P9A2C0"/>
<evidence type="ECO:0000313" key="2">
    <source>
        <dbReference type="Proteomes" id="UP000758603"/>
    </source>
</evidence>
<dbReference type="GeneID" id="70135763"/>
<proteinExistence type="predicted"/>
<sequence length="132" mass="14765">MCGKLTKDFGQFKEAYNGLKEFCEVYVGRGSREEVERKAGTIGDLGQLILKLQLTNDAVEILADLAANGVSFEEKVELTEHARACDISAYVLPRAIYSRMFERGYVTSEARKNAKDGDIVWLEIIHGMTLTQ</sequence>
<dbReference type="RefSeq" id="XP_045962034.1">
    <property type="nucleotide sequence ID" value="XM_046106872.1"/>
</dbReference>
<dbReference type="Proteomes" id="UP000758603">
    <property type="component" value="Unassembled WGS sequence"/>
</dbReference>
<reference evidence="1" key="1">
    <citation type="journal article" date="2021" name="Nat. Commun.">
        <title>Genetic determinants of endophytism in the Arabidopsis root mycobiome.</title>
        <authorList>
            <person name="Mesny F."/>
            <person name="Miyauchi S."/>
            <person name="Thiergart T."/>
            <person name="Pickel B."/>
            <person name="Atanasova L."/>
            <person name="Karlsson M."/>
            <person name="Huettel B."/>
            <person name="Barry K.W."/>
            <person name="Haridas S."/>
            <person name="Chen C."/>
            <person name="Bauer D."/>
            <person name="Andreopoulos W."/>
            <person name="Pangilinan J."/>
            <person name="LaButti K."/>
            <person name="Riley R."/>
            <person name="Lipzen A."/>
            <person name="Clum A."/>
            <person name="Drula E."/>
            <person name="Henrissat B."/>
            <person name="Kohler A."/>
            <person name="Grigoriev I.V."/>
            <person name="Martin F.M."/>
            <person name="Hacquard S."/>
        </authorList>
    </citation>
    <scope>NUCLEOTIDE SEQUENCE</scope>
    <source>
        <strain evidence="1">MPI-SDFR-AT-0073</strain>
    </source>
</reference>
<keyword evidence="2" id="KW-1185">Reference proteome</keyword>
<organism evidence="1 2">
    <name type="scientific">Truncatella angustata</name>
    <dbReference type="NCBI Taxonomy" id="152316"/>
    <lineage>
        <taxon>Eukaryota</taxon>
        <taxon>Fungi</taxon>
        <taxon>Dikarya</taxon>
        <taxon>Ascomycota</taxon>
        <taxon>Pezizomycotina</taxon>
        <taxon>Sordariomycetes</taxon>
        <taxon>Xylariomycetidae</taxon>
        <taxon>Amphisphaeriales</taxon>
        <taxon>Sporocadaceae</taxon>
        <taxon>Truncatella</taxon>
    </lineage>
</organism>
<dbReference type="EMBL" id="JAGPXC010000002">
    <property type="protein sequence ID" value="KAH6657800.1"/>
    <property type="molecule type" value="Genomic_DNA"/>
</dbReference>
<gene>
    <name evidence="1" type="ORF">BKA67DRAFT_656042</name>
</gene>
<comment type="caution">
    <text evidence="1">The sequence shown here is derived from an EMBL/GenBank/DDBJ whole genome shotgun (WGS) entry which is preliminary data.</text>
</comment>
<accession>A0A9P9A2C0</accession>
<protein>
    <submittedName>
        <fullName evidence="1">Uncharacterized protein</fullName>
    </submittedName>
</protein>
<name>A0A9P9A2C0_9PEZI</name>